<evidence type="ECO:0000313" key="3">
    <source>
        <dbReference type="EMBL" id="NVI09219.1"/>
    </source>
</evidence>
<proteinExistence type="inferred from homology"/>
<feature type="domain" description="HupH hydrogenase expression protein C-terminal" evidence="2">
    <location>
        <begin position="168"/>
        <end position="285"/>
    </location>
</feature>
<dbReference type="InterPro" id="IPR038527">
    <property type="entry name" value="HupH_C_sf"/>
</dbReference>
<evidence type="ECO:0000313" key="4">
    <source>
        <dbReference type="Proteomes" id="UP000821598"/>
    </source>
</evidence>
<reference evidence="3 4" key="1">
    <citation type="submission" date="2019-08" db="EMBL/GenBank/DDBJ databases">
        <title>Paraburkholderia simonii sp. nov. and P. youngii sp. nov. Brazilian and Mexican Mimosa-associated rhizobia.</title>
        <authorList>
            <person name="Mavima L."/>
            <person name="Beukes C.W."/>
            <person name="Palmer M."/>
            <person name="De Meyer S.E."/>
            <person name="James E.K."/>
            <person name="Maluk M."/>
            <person name="Avontuur J.R."/>
            <person name="Chan W.Y."/>
            <person name="Venter S.N."/>
            <person name="Steenkamp E.T."/>
        </authorList>
    </citation>
    <scope>NUCLEOTIDE SEQUENCE [LARGE SCALE GENOMIC DNA]</scope>
    <source>
        <strain evidence="3 4">JPY454</strain>
    </source>
</reference>
<protein>
    <submittedName>
        <fullName evidence="3">Hydrogenase expression/formation protein</fullName>
    </submittedName>
</protein>
<dbReference type="EMBL" id="VOMC01000069">
    <property type="protein sequence ID" value="NVI09219.1"/>
    <property type="molecule type" value="Genomic_DNA"/>
</dbReference>
<dbReference type="Gene3D" id="3.30.1370.140">
    <property type="entry name" value="HupH hydrogenase expression protein, C-terminal domain"/>
    <property type="match status" value="2"/>
</dbReference>
<evidence type="ECO:0000259" key="2">
    <source>
        <dbReference type="Pfam" id="PF04809"/>
    </source>
</evidence>
<dbReference type="Pfam" id="PF04809">
    <property type="entry name" value="HupH_C"/>
    <property type="match status" value="2"/>
</dbReference>
<comment type="caution">
    <text evidence="3">The sequence shown here is derived from an EMBL/GenBank/DDBJ whole genome shotgun (WGS) entry which is preliminary data.</text>
</comment>
<comment type="similarity">
    <text evidence="1">Belongs to the HupH/HyaF family.</text>
</comment>
<gene>
    <name evidence="3" type="ORF">FSB64_37155</name>
</gene>
<dbReference type="Proteomes" id="UP000821598">
    <property type="component" value="Unassembled WGS sequence"/>
</dbReference>
<sequence>MIVSMSPFPIPVAPFRPGNQAESDAVLDYLPMPQGMRIYVAPTLPERCDARALDGARGVLRNVVGVLAAYEPGTPSEAIDLTPYDRATLRVLNNVLGEGEVSARVDGAQRSGGLIQETVFAGLWRVVERNGARPVDRLEIGTAPAMLAQPKDPAQPMMPLPDMLPLDVMNAPSILSEVRDSAARWRAGHAPHIINLTLLPLSPEDQQLIDAVLGEGAVQILSRGYGNCRVGGTAIANCWRVAYFNSQDMLILNTIEITDLPEVVRAAPEDLADSRERLSQLIDWMGEA</sequence>
<accession>A0ABX2NXF3</accession>
<name>A0ABX2NXF3_9BURK</name>
<organism evidence="3 4">
    <name type="scientific">Paraburkholderia youngii</name>
    <dbReference type="NCBI Taxonomy" id="2782701"/>
    <lineage>
        <taxon>Bacteria</taxon>
        <taxon>Pseudomonadati</taxon>
        <taxon>Pseudomonadota</taxon>
        <taxon>Betaproteobacteria</taxon>
        <taxon>Burkholderiales</taxon>
        <taxon>Burkholderiaceae</taxon>
        <taxon>Paraburkholderia</taxon>
    </lineage>
</organism>
<keyword evidence="4" id="KW-1185">Reference proteome</keyword>
<evidence type="ECO:0000256" key="1">
    <source>
        <dbReference type="ARBA" id="ARBA00010832"/>
    </source>
</evidence>
<dbReference type="InterPro" id="IPR006894">
    <property type="entry name" value="HupH_Hydgase_express_prot_C"/>
</dbReference>
<feature type="domain" description="HupH hydrogenase expression protein C-terminal" evidence="2">
    <location>
        <begin position="56"/>
        <end position="155"/>
    </location>
</feature>